<reference evidence="1" key="1">
    <citation type="submission" date="2022-07" db="EMBL/GenBank/DDBJ databases">
        <authorList>
            <person name="Wu T."/>
        </authorList>
    </citation>
    <scope>NUCLEOTIDE SEQUENCE</scope>
    <source>
        <strain evidence="1">SD-1</strain>
    </source>
</reference>
<accession>A0AAX3EFW3</accession>
<name>A0AAX3EFW3_PAEUR</name>
<protein>
    <submittedName>
        <fullName evidence="1">Uncharacterized protein</fullName>
    </submittedName>
</protein>
<organism evidence="1 2">
    <name type="scientific">Paenarthrobacter ureafaciens</name>
    <dbReference type="NCBI Taxonomy" id="37931"/>
    <lineage>
        <taxon>Bacteria</taxon>
        <taxon>Bacillati</taxon>
        <taxon>Actinomycetota</taxon>
        <taxon>Actinomycetes</taxon>
        <taxon>Micrococcales</taxon>
        <taxon>Micrococcaceae</taxon>
        <taxon>Paenarthrobacter</taxon>
    </lineage>
</organism>
<evidence type="ECO:0000313" key="2">
    <source>
        <dbReference type="Proteomes" id="UP001163293"/>
    </source>
</evidence>
<dbReference type="Proteomes" id="UP001163293">
    <property type="component" value="Chromosome"/>
</dbReference>
<gene>
    <name evidence="1" type="ORF">NL394_17760</name>
</gene>
<sequence length="333" mass="34092">MTITCQPMDASGGAPTYSASNERQANAPLYGGGSGFSMRAVPGFRVGTGSGILTATSTTWTLGPCSAVITPNASSVQGSYRWASDQNVSGSVTAADATYGRKDIVYIQVNDSSAGDGSGALTAPVLYLAGTPSDTPVAPDLPARSFLVGTITVPVAGGGSPTAVLNTARFVAAGGIQPVADAAEQATLTAYEGLRIDRLDLDRVLRYNGSRWVGGRATVTLDSLYLPLGAGYAAPQVTQNADGDVIFEGAWQRASGTLTMLANTQYALGTVPSGYRPMTNKMIIVPTSTAMGGWGRLYVTPAGAVTFETPTAFSSVAAASTFIICDGTTWPTT</sequence>
<evidence type="ECO:0000313" key="1">
    <source>
        <dbReference type="EMBL" id="UYV96874.1"/>
    </source>
</evidence>
<dbReference type="RefSeq" id="WP_264450028.1">
    <property type="nucleotide sequence ID" value="NZ_CP101185.1"/>
</dbReference>
<dbReference type="EMBL" id="CP101185">
    <property type="protein sequence ID" value="UYV96874.1"/>
    <property type="molecule type" value="Genomic_DNA"/>
</dbReference>
<keyword evidence="2" id="KW-1185">Reference proteome</keyword>
<proteinExistence type="predicted"/>
<dbReference type="AlphaFoldDB" id="A0AAX3EFW3"/>